<proteinExistence type="inferred from homology"/>
<name>A0A081R8R3_SPHCR</name>
<evidence type="ECO:0000313" key="3">
    <source>
        <dbReference type="EMBL" id="KEQ51586.1"/>
    </source>
</evidence>
<evidence type="ECO:0000256" key="1">
    <source>
        <dbReference type="ARBA" id="ARBA00008791"/>
    </source>
</evidence>
<dbReference type="OrthoDB" id="9804721at2"/>
<evidence type="ECO:0000259" key="2">
    <source>
        <dbReference type="Pfam" id="PF00582"/>
    </source>
</evidence>
<sequence>MKSILLHIHEDHGAESRLQAACDLARASGAHIHCAQVTTMPDFVAADMYGGASMAPAMMAELYDIDEKARQRVEDRLRREDVSWDWRHVEGDVVHGLLSAAALTDAMIVTLPSGPRKEFADPLHLAADLALAGRVPVIAVPQEAKSFPVTGRALVAWDGSQEASAALRLSVPLLKLAEDVHVVTVEEAGKYPFPATDAPEYLARHGIKCQFHTWPQDGRTVEAALKAAVATLKPDWMAMGAFGHSRLREMIFGGVTRAMLREVHVPLLLAH</sequence>
<reference evidence="3 4" key="1">
    <citation type="submission" date="2014-02" db="EMBL/GenBank/DDBJ databases">
        <title>Whole genome sequence of Sphingobium chlorophenolicum NBRC 16172.</title>
        <authorList>
            <person name="Gan H.M."/>
            <person name="Gan H.Y."/>
            <person name="Chew T.H."/>
            <person name="Savka M.A."/>
        </authorList>
    </citation>
    <scope>NUCLEOTIDE SEQUENCE [LARGE SCALE GENOMIC DNA]</scope>
    <source>
        <strain evidence="3 4">NBRC 16172</strain>
    </source>
</reference>
<comment type="caution">
    <text evidence="3">The sequence shown here is derived from an EMBL/GenBank/DDBJ whole genome shotgun (WGS) entry which is preliminary data.</text>
</comment>
<organism evidence="3 4">
    <name type="scientific">Sphingobium chlorophenolicum</name>
    <dbReference type="NCBI Taxonomy" id="46429"/>
    <lineage>
        <taxon>Bacteria</taxon>
        <taxon>Pseudomonadati</taxon>
        <taxon>Pseudomonadota</taxon>
        <taxon>Alphaproteobacteria</taxon>
        <taxon>Sphingomonadales</taxon>
        <taxon>Sphingomonadaceae</taxon>
        <taxon>Sphingobium</taxon>
    </lineage>
</organism>
<dbReference type="eggNOG" id="COG0589">
    <property type="taxonomic scope" value="Bacteria"/>
</dbReference>
<gene>
    <name evidence="3" type="ORF">BV95_04145</name>
</gene>
<evidence type="ECO:0000313" key="4">
    <source>
        <dbReference type="Proteomes" id="UP000028411"/>
    </source>
</evidence>
<dbReference type="PANTHER" id="PTHR46268">
    <property type="entry name" value="STRESS RESPONSE PROTEIN NHAX"/>
    <property type="match status" value="1"/>
</dbReference>
<accession>A0A081R8R3</accession>
<dbReference type="RefSeq" id="WP_037456618.1">
    <property type="nucleotide sequence ID" value="NZ_JFHR01000076.1"/>
</dbReference>
<dbReference type="AlphaFoldDB" id="A0A081R8R3"/>
<comment type="similarity">
    <text evidence="1">Belongs to the universal stress protein A family.</text>
</comment>
<dbReference type="Pfam" id="PF00582">
    <property type="entry name" value="Usp"/>
    <property type="match status" value="1"/>
</dbReference>
<dbReference type="Proteomes" id="UP000028411">
    <property type="component" value="Unassembled WGS sequence"/>
</dbReference>
<dbReference type="SUPFAM" id="SSF52402">
    <property type="entry name" value="Adenine nucleotide alpha hydrolases-like"/>
    <property type="match status" value="2"/>
</dbReference>
<dbReference type="InterPro" id="IPR006016">
    <property type="entry name" value="UspA"/>
</dbReference>
<protein>
    <submittedName>
        <fullName evidence="3">Universal stress protein UspA</fullName>
    </submittedName>
</protein>
<dbReference type="PATRIC" id="fig|46429.4.peg.4131"/>
<dbReference type="PANTHER" id="PTHR46268:SF15">
    <property type="entry name" value="UNIVERSAL STRESS PROTEIN HP_0031"/>
    <property type="match status" value="1"/>
</dbReference>
<dbReference type="Gene3D" id="3.40.50.12370">
    <property type="match status" value="1"/>
</dbReference>
<feature type="domain" description="UspA" evidence="2">
    <location>
        <begin position="152"/>
        <end position="270"/>
    </location>
</feature>
<dbReference type="EMBL" id="JFHR01000076">
    <property type="protein sequence ID" value="KEQ51586.1"/>
    <property type="molecule type" value="Genomic_DNA"/>
</dbReference>
<dbReference type="CDD" id="cd00293">
    <property type="entry name" value="USP-like"/>
    <property type="match status" value="1"/>
</dbReference>